<dbReference type="PANTHER" id="PTHR35800:SF1">
    <property type="entry name" value="RNA-BINDING PROTEIN KHPB"/>
    <property type="match status" value="1"/>
</dbReference>
<dbReference type="GO" id="GO:0009252">
    <property type="term" value="P:peptidoglycan biosynthetic process"/>
    <property type="evidence" value="ECO:0007669"/>
    <property type="project" value="UniProtKB-UniRule"/>
</dbReference>
<dbReference type="GO" id="GO:0003723">
    <property type="term" value="F:RNA binding"/>
    <property type="evidence" value="ECO:0007669"/>
    <property type="project" value="UniProtKB-UniRule"/>
</dbReference>
<evidence type="ECO:0000259" key="8">
    <source>
        <dbReference type="PROSITE" id="PS51061"/>
    </source>
</evidence>
<evidence type="ECO:0000256" key="2">
    <source>
        <dbReference type="ARBA" id="ARBA00022884"/>
    </source>
</evidence>
<dbReference type="AlphaFoldDB" id="A0A9D1VHK3"/>
<evidence type="ECO:0000256" key="5">
    <source>
        <dbReference type="ARBA" id="ARBA00023316"/>
    </source>
</evidence>
<feature type="region of interest" description="Disordered" evidence="7">
    <location>
        <begin position="73"/>
        <end position="92"/>
    </location>
</feature>
<evidence type="ECO:0000256" key="6">
    <source>
        <dbReference type="HAMAP-Rule" id="MF_00867"/>
    </source>
</evidence>
<dbReference type="SMART" id="SM00393">
    <property type="entry name" value="R3H"/>
    <property type="match status" value="1"/>
</dbReference>
<feature type="domain" description="R3H" evidence="8">
    <location>
        <begin position="200"/>
        <end position="266"/>
    </location>
</feature>
<sequence>MKKVSGTTIDEAVTNAASQLGITKTELKYRVIQQPRHGFLGIGKRNAIIEVSTPVNKQVNEHHRPQSVKAVIHKASHESSKHSKEQPTTHQTKLLDEKEKLALQAKENHARNLQRMQRVSKGLVKYLTDSLAALGIKGQVKVEQLRVHDLKLVIDTDHPSWVVGFHGRRINALESLGATYLNYHGVKDAQLILDTGNYRERRRKALQNLMADSVTEVIATNQAVFLDPMPARERKMLHKLAETSSAVKTYSHGKEPFRSVVIAPRN</sequence>
<dbReference type="InterPro" id="IPR032782">
    <property type="entry name" value="KhpB_N"/>
</dbReference>
<evidence type="ECO:0000313" key="10">
    <source>
        <dbReference type="Proteomes" id="UP000824231"/>
    </source>
</evidence>
<dbReference type="InterPro" id="IPR036867">
    <property type="entry name" value="R3H_dom_sf"/>
</dbReference>
<dbReference type="HAMAP" id="MF_00867">
    <property type="entry name" value="KhpB"/>
    <property type="match status" value="1"/>
</dbReference>
<evidence type="ECO:0000256" key="7">
    <source>
        <dbReference type="SAM" id="MobiDB-lite"/>
    </source>
</evidence>
<dbReference type="Gene3D" id="3.30.1370.50">
    <property type="entry name" value="R3H-like domain"/>
    <property type="match status" value="1"/>
</dbReference>
<dbReference type="GO" id="GO:0005737">
    <property type="term" value="C:cytoplasm"/>
    <property type="evidence" value="ECO:0007669"/>
    <property type="project" value="UniProtKB-SubCell"/>
</dbReference>
<feature type="compositionally biased region" description="Basic and acidic residues" evidence="7">
    <location>
        <begin position="75"/>
        <end position="92"/>
    </location>
</feature>
<dbReference type="Gene3D" id="3.30.300.20">
    <property type="match status" value="1"/>
</dbReference>
<keyword evidence="1 6" id="KW-0963">Cytoplasm</keyword>
<dbReference type="GO" id="GO:0071555">
    <property type="term" value="P:cell wall organization"/>
    <property type="evidence" value="ECO:0007669"/>
    <property type="project" value="UniProtKB-KW"/>
</dbReference>
<name>A0A9D1VHK3_9LACO</name>
<accession>A0A9D1VHK3</accession>
<gene>
    <name evidence="6" type="primary">khpB</name>
    <name evidence="6" type="synonym">eloR</name>
    <name evidence="9" type="ORF">H9856_03035</name>
</gene>
<reference evidence="9" key="2">
    <citation type="submission" date="2021-04" db="EMBL/GenBank/DDBJ databases">
        <authorList>
            <person name="Gilroy R."/>
        </authorList>
    </citation>
    <scope>NUCLEOTIDE SEQUENCE</scope>
    <source>
        <strain evidence="9">ChiSxjej3B15-572</strain>
    </source>
</reference>
<dbReference type="Proteomes" id="UP000824231">
    <property type="component" value="Unassembled WGS sequence"/>
</dbReference>
<comment type="subcellular location">
    <subcellularLocation>
        <location evidence="6">Cytoplasm</location>
    </subcellularLocation>
</comment>
<dbReference type="SMART" id="SM01245">
    <property type="entry name" value="Jag_N"/>
    <property type="match status" value="1"/>
</dbReference>
<dbReference type="PROSITE" id="PS51061">
    <property type="entry name" value="R3H"/>
    <property type="match status" value="1"/>
</dbReference>
<dbReference type="InterPro" id="IPR001374">
    <property type="entry name" value="R3H_dom"/>
</dbReference>
<dbReference type="Pfam" id="PF01424">
    <property type="entry name" value="R3H"/>
    <property type="match status" value="1"/>
</dbReference>
<dbReference type="Gene3D" id="3.30.30.80">
    <property type="entry name" value="probable RNA-binding protein from clostridium symbiosum atcc 14940"/>
    <property type="match status" value="1"/>
</dbReference>
<keyword evidence="5 6" id="KW-0961">Cell wall biogenesis/degradation</keyword>
<evidence type="ECO:0000256" key="1">
    <source>
        <dbReference type="ARBA" id="ARBA00022490"/>
    </source>
</evidence>
<comment type="subunit">
    <text evidence="6">Forms a complex with KhpA.</text>
</comment>
<dbReference type="InterPro" id="IPR038247">
    <property type="entry name" value="Jag_N_dom_sf"/>
</dbReference>
<dbReference type="PANTHER" id="PTHR35800">
    <property type="entry name" value="PROTEIN JAG"/>
    <property type="match status" value="1"/>
</dbReference>
<dbReference type="EMBL" id="DXFH01000011">
    <property type="protein sequence ID" value="HIX35369.1"/>
    <property type="molecule type" value="Genomic_DNA"/>
</dbReference>
<comment type="similarity">
    <text evidence="6">Belongs to the KhpB RNA-binding protein family.</text>
</comment>
<evidence type="ECO:0000313" key="9">
    <source>
        <dbReference type="EMBL" id="HIX35369.1"/>
    </source>
</evidence>
<dbReference type="InterPro" id="IPR015946">
    <property type="entry name" value="KH_dom-like_a/b"/>
</dbReference>
<comment type="domain">
    <text evidence="6">Has an N-terminal Jag-N domain and 2 RNA-binding domains (KH and R3H).</text>
</comment>
<comment type="caution">
    <text evidence="6">Lacks conserved residue(s) required for the propagation of feature annotation.</text>
</comment>
<dbReference type="CDD" id="cd02644">
    <property type="entry name" value="R3H_jag"/>
    <property type="match status" value="1"/>
</dbReference>
<dbReference type="Pfam" id="PF14804">
    <property type="entry name" value="Jag_N"/>
    <property type="match status" value="1"/>
</dbReference>
<comment type="function">
    <text evidence="6">A probable RNA chaperone. Forms a complex with KhpA which binds to cellular RNA and controls its expression. Plays a role in peptidoglycan (PG) homeostasis and cell length regulation.</text>
</comment>
<dbReference type="NCBIfam" id="NF041568">
    <property type="entry name" value="Jag_EloR"/>
    <property type="match status" value="1"/>
</dbReference>
<dbReference type="InterPro" id="IPR039247">
    <property type="entry name" value="KhpB"/>
</dbReference>
<protein>
    <recommendedName>
        <fullName evidence="6">RNA-binding protein KhpB</fullName>
    </recommendedName>
    <alternativeName>
        <fullName evidence="6">RNA-binding protein EloR</fullName>
    </alternativeName>
</protein>
<dbReference type="SUPFAM" id="SSF82708">
    <property type="entry name" value="R3H domain"/>
    <property type="match status" value="1"/>
</dbReference>
<keyword evidence="2 6" id="KW-0694">RNA-binding</keyword>
<evidence type="ECO:0000256" key="4">
    <source>
        <dbReference type="ARBA" id="ARBA00023186"/>
    </source>
</evidence>
<dbReference type="InterPro" id="IPR034079">
    <property type="entry name" value="R3H_KhpB"/>
</dbReference>
<dbReference type="GO" id="GO:0008360">
    <property type="term" value="P:regulation of cell shape"/>
    <property type="evidence" value="ECO:0007669"/>
    <property type="project" value="UniProtKB-KW"/>
</dbReference>
<organism evidence="9 10">
    <name type="scientific">Candidatus Limosilactobacillus merdigallinarum</name>
    <dbReference type="NCBI Taxonomy" id="2838652"/>
    <lineage>
        <taxon>Bacteria</taxon>
        <taxon>Bacillati</taxon>
        <taxon>Bacillota</taxon>
        <taxon>Bacilli</taxon>
        <taxon>Lactobacillales</taxon>
        <taxon>Lactobacillaceae</taxon>
        <taxon>Limosilactobacillus</taxon>
    </lineage>
</organism>
<reference evidence="9" key="1">
    <citation type="journal article" date="2021" name="PeerJ">
        <title>Extensive microbial diversity within the chicken gut microbiome revealed by metagenomics and culture.</title>
        <authorList>
            <person name="Gilroy R."/>
            <person name="Ravi A."/>
            <person name="Getino M."/>
            <person name="Pursley I."/>
            <person name="Horton D.L."/>
            <person name="Alikhan N.F."/>
            <person name="Baker D."/>
            <person name="Gharbi K."/>
            <person name="Hall N."/>
            <person name="Watson M."/>
            <person name="Adriaenssens E.M."/>
            <person name="Foster-Nyarko E."/>
            <person name="Jarju S."/>
            <person name="Secka A."/>
            <person name="Antonio M."/>
            <person name="Oren A."/>
            <person name="Chaudhuri R.R."/>
            <person name="La Ragione R."/>
            <person name="Hildebrand F."/>
            <person name="Pallen M.J."/>
        </authorList>
    </citation>
    <scope>NUCLEOTIDE SEQUENCE</scope>
    <source>
        <strain evidence="9">ChiSxjej3B15-572</strain>
    </source>
</reference>
<keyword evidence="4 6" id="KW-0143">Chaperone</keyword>
<keyword evidence="3 6" id="KW-0133">Cell shape</keyword>
<evidence type="ECO:0000256" key="3">
    <source>
        <dbReference type="ARBA" id="ARBA00022960"/>
    </source>
</evidence>
<comment type="caution">
    <text evidence="9">The sequence shown here is derived from an EMBL/GenBank/DDBJ whole genome shotgun (WGS) entry which is preliminary data.</text>
</comment>
<proteinExistence type="inferred from homology"/>